<sequence length="447" mass="49093">MAMGAGALTLVTSPASAGAALAAPDVSSVEVSPSPVVVENKDGKSVTFSFVVDGATSGGFTLRRPNGSHTSFDAKKVEDLSGGKQKWQGTRTFGRSDAPGDWKVTAKATSVVGTGTASKNFQVKQVWETDLAGFGASPEPIDQGDTLTLRGRLLINSTDGWRSYKGQKVYIAFRAEGSSGYKRVDYDYTDWKGRFSAGVKAEGDGWWRAEYDGSSVAHKSVSDSDQVDVLRKSTSSRIVGFDVAPDPADQGDELTARGRLQIDTSHGWDGIRGRKVNLLFKPDGSRSWQFVAYDWTGRGGWFSIDAQAEKSGWYRAEFRGSKGVKGTSSRAVYVTVKQPPAPADTRIIKFNAYPEPVKYGKYVKNKGKLQIWDGDHWTSYDHKKVALYFKRAGHSNWEYVKTVRTNGSGNFWTQVKAWHSGYWKIRFKGNDEAESSASRSDYVKVKK</sequence>
<evidence type="ECO:0000313" key="2">
    <source>
        <dbReference type="EMBL" id="GAA3799263.1"/>
    </source>
</evidence>
<name>A0ABP7HM70_9ACTN</name>
<feature type="signal peptide" evidence="1">
    <location>
        <begin position="1"/>
        <end position="22"/>
    </location>
</feature>
<keyword evidence="1" id="KW-0732">Signal</keyword>
<proteinExistence type="predicted"/>
<gene>
    <name evidence="2" type="ORF">GCM10022226_18310</name>
</gene>
<reference evidence="3" key="1">
    <citation type="journal article" date="2019" name="Int. J. Syst. Evol. Microbiol.">
        <title>The Global Catalogue of Microorganisms (GCM) 10K type strain sequencing project: providing services to taxonomists for standard genome sequencing and annotation.</title>
        <authorList>
            <consortium name="The Broad Institute Genomics Platform"/>
            <consortium name="The Broad Institute Genome Sequencing Center for Infectious Disease"/>
            <person name="Wu L."/>
            <person name="Ma J."/>
        </authorList>
    </citation>
    <scope>NUCLEOTIDE SEQUENCE [LARGE SCALE GENOMIC DNA]</scope>
    <source>
        <strain evidence="3">JCM 16908</strain>
    </source>
</reference>
<evidence type="ECO:0000313" key="3">
    <source>
        <dbReference type="Proteomes" id="UP001500888"/>
    </source>
</evidence>
<comment type="caution">
    <text evidence="2">The sequence shown here is derived from an EMBL/GenBank/DDBJ whole genome shotgun (WGS) entry which is preliminary data.</text>
</comment>
<dbReference type="EMBL" id="BAAAZR010000002">
    <property type="protein sequence ID" value="GAA3799263.1"/>
    <property type="molecule type" value="Genomic_DNA"/>
</dbReference>
<organism evidence="2 3">
    <name type="scientific">Sphaerisporangium flaviroseum</name>
    <dbReference type="NCBI Taxonomy" id="509199"/>
    <lineage>
        <taxon>Bacteria</taxon>
        <taxon>Bacillati</taxon>
        <taxon>Actinomycetota</taxon>
        <taxon>Actinomycetes</taxon>
        <taxon>Streptosporangiales</taxon>
        <taxon>Streptosporangiaceae</taxon>
        <taxon>Sphaerisporangium</taxon>
    </lineage>
</organism>
<accession>A0ABP7HM70</accession>
<keyword evidence="3" id="KW-1185">Reference proteome</keyword>
<evidence type="ECO:0008006" key="4">
    <source>
        <dbReference type="Google" id="ProtNLM"/>
    </source>
</evidence>
<evidence type="ECO:0000256" key="1">
    <source>
        <dbReference type="SAM" id="SignalP"/>
    </source>
</evidence>
<feature type="chain" id="PRO_5045156561" description="Htaa domain protein" evidence="1">
    <location>
        <begin position="23"/>
        <end position="447"/>
    </location>
</feature>
<dbReference type="Proteomes" id="UP001500888">
    <property type="component" value="Unassembled WGS sequence"/>
</dbReference>
<protein>
    <recommendedName>
        <fullName evidence="4">Htaa domain protein</fullName>
    </recommendedName>
</protein>